<dbReference type="OrthoDB" id="9804010at2"/>
<dbReference type="PANTHER" id="PTHR34352:SF1">
    <property type="entry name" value="PROTEIN YHFA"/>
    <property type="match status" value="1"/>
</dbReference>
<protein>
    <submittedName>
        <fullName evidence="1">Peroxiredoxin</fullName>
    </submittedName>
</protein>
<comment type="caution">
    <text evidence="1">The sequence shown here is derived from an EMBL/GenBank/DDBJ whole genome shotgun (WGS) entry which is preliminary data.</text>
</comment>
<dbReference type="SUPFAM" id="SSF82784">
    <property type="entry name" value="OsmC-like"/>
    <property type="match status" value="1"/>
</dbReference>
<dbReference type="InterPro" id="IPR015946">
    <property type="entry name" value="KH_dom-like_a/b"/>
</dbReference>
<dbReference type="PANTHER" id="PTHR34352">
    <property type="entry name" value="PROTEIN YHFA"/>
    <property type="match status" value="1"/>
</dbReference>
<accession>A0A1E5Q7K4</accession>
<name>A0A1E5Q7K4_9PROT</name>
<proteinExistence type="predicted"/>
<evidence type="ECO:0000313" key="1">
    <source>
        <dbReference type="EMBL" id="OEJ67120.1"/>
    </source>
</evidence>
<dbReference type="Proteomes" id="UP000095347">
    <property type="component" value="Unassembled WGS sequence"/>
</dbReference>
<reference evidence="2" key="1">
    <citation type="submission" date="2016-07" db="EMBL/GenBank/DDBJ databases">
        <authorList>
            <person name="Florea S."/>
            <person name="Webb J.S."/>
            <person name="Jaromczyk J."/>
            <person name="Schardl C.L."/>
        </authorList>
    </citation>
    <scope>NUCLEOTIDE SEQUENCE [LARGE SCALE GENOMIC DNA]</scope>
    <source>
        <strain evidence="2">MV-1</strain>
    </source>
</reference>
<gene>
    <name evidence="1" type="ORF">BEN30_10095</name>
</gene>
<evidence type="ECO:0000313" key="2">
    <source>
        <dbReference type="Proteomes" id="UP000095347"/>
    </source>
</evidence>
<dbReference type="STRING" id="28181.BEN30_10095"/>
<dbReference type="Gene3D" id="2.20.25.10">
    <property type="match status" value="1"/>
</dbReference>
<dbReference type="NCBIfam" id="NF008009">
    <property type="entry name" value="PRK10738.1"/>
    <property type="match status" value="1"/>
</dbReference>
<dbReference type="EMBL" id="MCGG01000025">
    <property type="protein sequence ID" value="OEJ67120.1"/>
    <property type="molecule type" value="Genomic_DNA"/>
</dbReference>
<dbReference type="InterPro" id="IPR036102">
    <property type="entry name" value="OsmC/Ohrsf"/>
</dbReference>
<keyword evidence="2" id="KW-1185">Reference proteome</keyword>
<dbReference type="Pfam" id="PF02566">
    <property type="entry name" value="OsmC"/>
    <property type="match status" value="1"/>
</dbReference>
<dbReference type="Gene3D" id="3.30.300.20">
    <property type="match status" value="1"/>
</dbReference>
<dbReference type="InterPro" id="IPR003718">
    <property type="entry name" value="OsmC/Ohr_fam"/>
</dbReference>
<sequence>MKAEVKWLGGRAFEGTPDSGHSVIMDSSPAFGGEDRGVRPMELLLLGMGGCTSIDVMNILEKSRQDVSGCVAEISADRADEDPKVFVRIHVHFKVTGRNVEAKRVERAIELSAEKYCSASIMLGKTAEITHDFEIIESD</sequence>
<dbReference type="AlphaFoldDB" id="A0A1E5Q7K4"/>
<organism evidence="1 2">
    <name type="scientific">Magnetovibrio blakemorei</name>
    <dbReference type="NCBI Taxonomy" id="28181"/>
    <lineage>
        <taxon>Bacteria</taxon>
        <taxon>Pseudomonadati</taxon>
        <taxon>Pseudomonadota</taxon>
        <taxon>Alphaproteobacteria</taxon>
        <taxon>Rhodospirillales</taxon>
        <taxon>Magnetovibrionaceae</taxon>
        <taxon>Magnetovibrio</taxon>
    </lineage>
</organism>
<dbReference type="RefSeq" id="WP_069957949.1">
    <property type="nucleotide sequence ID" value="NZ_MCGG01000025.1"/>
</dbReference>